<accession>A0A8H6FH32</accession>
<keyword evidence="3" id="KW-1185">Reference proteome</keyword>
<reference evidence="2 3" key="1">
    <citation type="journal article" date="2020" name="Genomics">
        <title>Complete, high-quality genomes from long-read metagenomic sequencing of two wolf lichen thalli reveals enigmatic genome architecture.</title>
        <authorList>
            <person name="McKenzie S.K."/>
            <person name="Walston R.F."/>
            <person name="Allen J.L."/>
        </authorList>
    </citation>
    <scope>NUCLEOTIDE SEQUENCE [LARGE SCALE GENOMIC DNA]</scope>
    <source>
        <strain evidence="2">WasteWater1</strain>
    </source>
</reference>
<evidence type="ECO:0000256" key="1">
    <source>
        <dbReference type="SAM" id="MobiDB-lite"/>
    </source>
</evidence>
<dbReference type="GeneID" id="59336011"/>
<evidence type="ECO:0000313" key="2">
    <source>
        <dbReference type="EMBL" id="KAF6227886.1"/>
    </source>
</evidence>
<protein>
    <recommendedName>
        <fullName evidence="4">Transposase</fullName>
    </recommendedName>
</protein>
<gene>
    <name evidence="2" type="ORF">HO133_007614</name>
</gene>
<dbReference type="AlphaFoldDB" id="A0A8H6FH32"/>
<organism evidence="2 3">
    <name type="scientific">Letharia lupina</name>
    <dbReference type="NCBI Taxonomy" id="560253"/>
    <lineage>
        <taxon>Eukaryota</taxon>
        <taxon>Fungi</taxon>
        <taxon>Dikarya</taxon>
        <taxon>Ascomycota</taxon>
        <taxon>Pezizomycotina</taxon>
        <taxon>Lecanoromycetes</taxon>
        <taxon>OSLEUM clade</taxon>
        <taxon>Lecanoromycetidae</taxon>
        <taxon>Lecanorales</taxon>
        <taxon>Lecanorineae</taxon>
        <taxon>Parmeliaceae</taxon>
        <taxon>Letharia</taxon>
    </lineage>
</organism>
<feature type="compositionally biased region" description="Basic and acidic residues" evidence="1">
    <location>
        <begin position="47"/>
        <end position="58"/>
    </location>
</feature>
<proteinExistence type="predicted"/>
<evidence type="ECO:0008006" key="4">
    <source>
        <dbReference type="Google" id="ProtNLM"/>
    </source>
</evidence>
<name>A0A8H6FH32_9LECA</name>
<dbReference type="Proteomes" id="UP000593566">
    <property type="component" value="Unassembled WGS sequence"/>
</dbReference>
<evidence type="ECO:0000313" key="3">
    <source>
        <dbReference type="Proteomes" id="UP000593566"/>
    </source>
</evidence>
<dbReference type="RefSeq" id="XP_037155820.1">
    <property type="nucleotide sequence ID" value="XM_037298484.1"/>
</dbReference>
<dbReference type="EMBL" id="JACCJB010000004">
    <property type="protein sequence ID" value="KAF6227886.1"/>
    <property type="molecule type" value="Genomic_DNA"/>
</dbReference>
<comment type="caution">
    <text evidence="2">The sequence shown here is derived from an EMBL/GenBank/DDBJ whole genome shotgun (WGS) entry which is preliminary data.</text>
</comment>
<sequence length="146" mass="16577">MGRTKGKTDLSGPKKGVLVALSNLNNASNRQIAKAYKCDEKTVRNTKKRVSEAEKENIDPLSSEVHQRRPQSGRPLAINERLLRRLIRHATKNRFQRRKPWVTIAREVGCMASATAINAAFSRAGYGRYPPRYKPPLSPEQKQKRL</sequence>
<feature type="region of interest" description="Disordered" evidence="1">
    <location>
        <begin position="47"/>
        <end position="77"/>
    </location>
</feature>